<proteinExistence type="predicted"/>
<name>A0A1G8EJ63_PSEOR</name>
<protein>
    <submittedName>
        <fullName evidence="1">Uncharacterized protein</fullName>
    </submittedName>
</protein>
<dbReference type="RefSeq" id="WP_093089867.1">
    <property type="nucleotide sequence ID" value="NZ_FNBE01000037.1"/>
</dbReference>
<dbReference type="AlphaFoldDB" id="A0A1G8EJ63"/>
<dbReference type="OrthoDB" id="7478453at2"/>
<sequence>MTYKVGNRLRTHTSTAEVIVVRLGSGSGEFVCAGGVMTTEPVTPELQSGEHVQLQLGKRYADAESGVEVLCTAPGAGPLMFAGRELSVKSAKQLPSSD</sequence>
<evidence type="ECO:0000313" key="1">
    <source>
        <dbReference type="EMBL" id="SDH69907.1"/>
    </source>
</evidence>
<reference evidence="1 2" key="1">
    <citation type="submission" date="2016-10" db="EMBL/GenBank/DDBJ databases">
        <authorList>
            <person name="de Groot N.N."/>
        </authorList>
    </citation>
    <scope>NUCLEOTIDE SEQUENCE [LARGE SCALE GENOMIC DNA]</scope>
    <source>
        <strain evidence="1 2">CGMCC 4.3143</strain>
    </source>
</reference>
<accession>A0A1G8EJ63</accession>
<dbReference type="EMBL" id="FNBE01000037">
    <property type="protein sequence ID" value="SDH69907.1"/>
    <property type="molecule type" value="Genomic_DNA"/>
</dbReference>
<gene>
    <name evidence="1" type="ORF">SAMN05216377_1379</name>
</gene>
<evidence type="ECO:0000313" key="2">
    <source>
        <dbReference type="Proteomes" id="UP000198967"/>
    </source>
</evidence>
<dbReference type="STRING" id="366584.SAMN05216377_1379"/>
<dbReference type="Proteomes" id="UP000198967">
    <property type="component" value="Unassembled WGS sequence"/>
</dbReference>
<organism evidence="1 2">
    <name type="scientific">Pseudonocardia oroxyli</name>
    <dbReference type="NCBI Taxonomy" id="366584"/>
    <lineage>
        <taxon>Bacteria</taxon>
        <taxon>Bacillati</taxon>
        <taxon>Actinomycetota</taxon>
        <taxon>Actinomycetes</taxon>
        <taxon>Pseudonocardiales</taxon>
        <taxon>Pseudonocardiaceae</taxon>
        <taxon>Pseudonocardia</taxon>
    </lineage>
</organism>
<keyword evidence="2" id="KW-1185">Reference proteome</keyword>